<dbReference type="SUPFAM" id="SSF51971">
    <property type="entry name" value="Nucleotide-binding domain"/>
    <property type="match status" value="1"/>
</dbReference>
<evidence type="ECO:0000256" key="5">
    <source>
        <dbReference type="ARBA" id="ARBA00023235"/>
    </source>
</evidence>
<proteinExistence type="inferred from homology"/>
<evidence type="ECO:0000256" key="1">
    <source>
        <dbReference type="ARBA" id="ARBA00001974"/>
    </source>
</evidence>
<comment type="similarity">
    <text evidence="2">Belongs to the UDP-galactopyranose/dTDP-fucopyranose mutase family.</text>
</comment>
<sequence>MKKEYDYLIVGSGLFGSTFAHEAMKRGQRCLVIDKRHHIGGNIYCENIEGINVHKYGAHIFHTSNKSIWDYVNAIVPFNRYTNSPVALASDGRMYNLPFNMNTFYQMWGVKTPAEVQTKLDEQRRAEFEGLRGREPENLEEQALILVGRDIYELLIKEYTEKQWGRKCSDLPAFIIRRLPVRMTFDNNYFNDLYQGIPIGGYNRLIEGLLKGVDIKLDTDFFKQREELSALAGKIVYTGPIDQFYAYRFGQLQYRTVHFDTEILDVPNYQGNAVVNYVPKEYPFTRIIEHKHFEIFGNVVYNNPRTVISREFSKEWSEGMESYYPINDERNTVLYEQYHNLAVQESNIIFGGRLAEYRYYDMAPTIAQALSLFK</sequence>
<comment type="cofactor">
    <cofactor evidence="1">
        <name>FAD</name>
        <dbReference type="ChEBI" id="CHEBI:57692"/>
    </cofactor>
</comment>
<dbReference type="GO" id="GO:0008767">
    <property type="term" value="F:UDP-galactopyranose mutase activity"/>
    <property type="evidence" value="ECO:0007669"/>
    <property type="project" value="UniProtKB-EC"/>
</dbReference>
<evidence type="ECO:0000313" key="8">
    <source>
        <dbReference type="Proteomes" id="UP000283341"/>
    </source>
</evidence>
<dbReference type="Pfam" id="PF13450">
    <property type="entry name" value="NAD_binding_8"/>
    <property type="match status" value="1"/>
</dbReference>
<protein>
    <submittedName>
        <fullName evidence="7">UDP-galactopyranose mutase</fullName>
        <ecNumber evidence="7">5.4.99.9</ecNumber>
    </submittedName>
</protein>
<organism evidence="7 8">
    <name type="scientific">Bacteroides cellulosilyticus</name>
    <dbReference type="NCBI Taxonomy" id="246787"/>
    <lineage>
        <taxon>Bacteria</taxon>
        <taxon>Pseudomonadati</taxon>
        <taxon>Bacteroidota</taxon>
        <taxon>Bacteroidia</taxon>
        <taxon>Bacteroidales</taxon>
        <taxon>Bacteroidaceae</taxon>
        <taxon>Bacteroides</taxon>
    </lineage>
</organism>
<dbReference type="Gene3D" id="3.40.50.720">
    <property type="entry name" value="NAD(P)-binding Rossmann-like Domain"/>
    <property type="match status" value="3"/>
</dbReference>
<dbReference type="InterPro" id="IPR015899">
    <property type="entry name" value="UDP-GalPyranose_mutase_C"/>
</dbReference>
<evidence type="ECO:0000259" key="6">
    <source>
        <dbReference type="Pfam" id="PF03275"/>
    </source>
</evidence>
<dbReference type="RefSeq" id="WP_118404126.1">
    <property type="nucleotide sequence ID" value="NZ_JADNFX010000070.1"/>
</dbReference>
<dbReference type="InterPro" id="IPR004379">
    <property type="entry name" value="UDP-GALP_mutase"/>
</dbReference>
<evidence type="ECO:0000256" key="3">
    <source>
        <dbReference type="ARBA" id="ARBA00022630"/>
    </source>
</evidence>
<dbReference type="EMBL" id="QRVJ01000051">
    <property type="protein sequence ID" value="RGS30199.1"/>
    <property type="molecule type" value="Genomic_DNA"/>
</dbReference>
<dbReference type="PANTHER" id="PTHR21197:SF0">
    <property type="entry name" value="UDP-GALACTOPYRANOSE MUTASE"/>
    <property type="match status" value="1"/>
</dbReference>
<evidence type="ECO:0000256" key="4">
    <source>
        <dbReference type="ARBA" id="ARBA00022827"/>
    </source>
</evidence>
<reference evidence="7 8" key="1">
    <citation type="submission" date="2018-08" db="EMBL/GenBank/DDBJ databases">
        <title>A genome reference for cultivated species of the human gut microbiota.</title>
        <authorList>
            <person name="Zou Y."/>
            <person name="Xue W."/>
            <person name="Luo G."/>
        </authorList>
    </citation>
    <scope>NUCLEOTIDE SEQUENCE [LARGE SCALE GENOMIC DNA]</scope>
    <source>
        <strain evidence="7 8">AF22-3AC</strain>
    </source>
</reference>
<dbReference type="SUPFAM" id="SSF54373">
    <property type="entry name" value="FAD-linked reductases, C-terminal domain"/>
    <property type="match status" value="1"/>
</dbReference>
<dbReference type="GO" id="GO:0005829">
    <property type="term" value="C:cytosol"/>
    <property type="evidence" value="ECO:0007669"/>
    <property type="project" value="TreeGrafter"/>
</dbReference>
<keyword evidence="4" id="KW-0274">FAD</keyword>
<dbReference type="Proteomes" id="UP000283341">
    <property type="component" value="Unassembled WGS sequence"/>
</dbReference>
<comment type="caution">
    <text evidence="7">The sequence shown here is derived from an EMBL/GenBank/DDBJ whole genome shotgun (WGS) entry which is preliminary data.</text>
</comment>
<dbReference type="PANTHER" id="PTHR21197">
    <property type="entry name" value="UDP-GALACTOPYRANOSE MUTASE"/>
    <property type="match status" value="1"/>
</dbReference>
<dbReference type="GO" id="GO:0050660">
    <property type="term" value="F:flavin adenine dinucleotide binding"/>
    <property type="evidence" value="ECO:0007669"/>
    <property type="project" value="TreeGrafter"/>
</dbReference>
<dbReference type="EC" id="5.4.99.9" evidence="7"/>
<keyword evidence="5 7" id="KW-0413">Isomerase</keyword>
<name>A0A412I036_9BACE</name>
<dbReference type="NCBIfam" id="TIGR00031">
    <property type="entry name" value="UDP-GALP_mutase"/>
    <property type="match status" value="1"/>
</dbReference>
<accession>A0A412I036</accession>
<keyword evidence="3" id="KW-0285">Flavoprotein</keyword>
<evidence type="ECO:0000256" key="2">
    <source>
        <dbReference type="ARBA" id="ARBA00009321"/>
    </source>
</evidence>
<evidence type="ECO:0000313" key="7">
    <source>
        <dbReference type="EMBL" id="RGS30199.1"/>
    </source>
</evidence>
<dbReference type="Pfam" id="PF03275">
    <property type="entry name" value="GLF"/>
    <property type="match status" value="1"/>
</dbReference>
<dbReference type="AlphaFoldDB" id="A0A412I036"/>
<gene>
    <name evidence="7" type="primary">glf</name>
    <name evidence="7" type="ORF">DWX97_26560</name>
</gene>
<feature type="domain" description="UDP-galactopyranose mutase C-terminal" evidence="6">
    <location>
        <begin position="155"/>
        <end position="359"/>
    </location>
</feature>